<dbReference type="PROSITE" id="PS51257">
    <property type="entry name" value="PROKAR_LIPOPROTEIN"/>
    <property type="match status" value="1"/>
</dbReference>
<name>A0A7Z0EQB2_9ACTN</name>
<evidence type="ECO:0000313" key="3">
    <source>
        <dbReference type="Proteomes" id="UP000572051"/>
    </source>
</evidence>
<evidence type="ECO:0000256" key="1">
    <source>
        <dbReference type="SAM" id="SignalP"/>
    </source>
</evidence>
<dbReference type="AlphaFoldDB" id="A0A7Z0EQB2"/>
<dbReference type="RefSeq" id="WP_179826180.1">
    <property type="nucleotide sequence ID" value="NZ_JACCFS010000001.1"/>
</dbReference>
<evidence type="ECO:0000313" key="2">
    <source>
        <dbReference type="EMBL" id="NYJ36344.1"/>
    </source>
</evidence>
<comment type="caution">
    <text evidence="2">The sequence shown here is derived from an EMBL/GenBank/DDBJ whole genome shotgun (WGS) entry which is preliminary data.</text>
</comment>
<keyword evidence="1" id="KW-0732">Signal</keyword>
<dbReference type="Proteomes" id="UP000572051">
    <property type="component" value="Unassembled WGS sequence"/>
</dbReference>
<gene>
    <name evidence="2" type="ORF">HNR10_004225</name>
</gene>
<accession>A0A7Z0EQB2</accession>
<reference evidence="2 3" key="1">
    <citation type="submission" date="2020-07" db="EMBL/GenBank/DDBJ databases">
        <title>Sequencing the genomes of 1000 actinobacteria strains.</title>
        <authorList>
            <person name="Klenk H.-P."/>
        </authorList>
    </citation>
    <scope>NUCLEOTIDE SEQUENCE [LARGE SCALE GENOMIC DNA]</scope>
    <source>
        <strain evidence="2 3">DSM 44442</strain>
    </source>
</reference>
<proteinExistence type="predicted"/>
<sequence length="109" mass="11761">MALPRALAALTAALALALTAGCSTYDEDAHRSEVADVLGADPDDQTWQEMREKAETVCASDERQFSLGAAALSDGGDPARDLSVRRLHVKHLCPDRLAEHDELVRGLTY</sequence>
<protein>
    <recommendedName>
        <fullName evidence="4">DUF732 domain-containing protein</fullName>
    </recommendedName>
</protein>
<organism evidence="2 3">
    <name type="scientific">Nocardiopsis aegyptia</name>
    <dbReference type="NCBI Taxonomy" id="220378"/>
    <lineage>
        <taxon>Bacteria</taxon>
        <taxon>Bacillati</taxon>
        <taxon>Actinomycetota</taxon>
        <taxon>Actinomycetes</taxon>
        <taxon>Streptosporangiales</taxon>
        <taxon>Nocardiopsidaceae</taxon>
        <taxon>Nocardiopsis</taxon>
    </lineage>
</organism>
<keyword evidence="3" id="KW-1185">Reference proteome</keyword>
<dbReference type="EMBL" id="JACCFS010000001">
    <property type="protein sequence ID" value="NYJ36344.1"/>
    <property type="molecule type" value="Genomic_DNA"/>
</dbReference>
<feature type="chain" id="PRO_5038756391" description="DUF732 domain-containing protein" evidence="1">
    <location>
        <begin position="18"/>
        <end position="109"/>
    </location>
</feature>
<feature type="signal peptide" evidence="1">
    <location>
        <begin position="1"/>
        <end position="17"/>
    </location>
</feature>
<evidence type="ECO:0008006" key="4">
    <source>
        <dbReference type="Google" id="ProtNLM"/>
    </source>
</evidence>